<reference evidence="4" key="1">
    <citation type="submission" date="2025-08" db="UniProtKB">
        <authorList>
            <consortium name="RefSeq"/>
        </authorList>
    </citation>
    <scope>IDENTIFICATION</scope>
    <source>
        <tissue evidence="4">Sperm</tissue>
    </source>
</reference>
<protein>
    <submittedName>
        <fullName evidence="4">Uncharacterized protein LOC116938935 isoform X1</fullName>
    </submittedName>
</protein>
<name>A0AAJ7WM16_PETMA</name>
<dbReference type="AlphaFoldDB" id="A0AAJ7WM16"/>
<feature type="chain" id="PRO_5042589943" evidence="2">
    <location>
        <begin position="28"/>
        <end position="223"/>
    </location>
</feature>
<dbReference type="KEGG" id="pmrn:116938935"/>
<sequence length="223" mass="25322">MRTAMVILGMVMVVMVMVISSERLADACRDGQHAVRVNEKRTILNCSLPLSSGDHLVKIEWRRDTVVIFYYGSGINQQLKASEGYTFFGNIQSGDASLAIEYVDAVKFRSFSCKLITLRNLHIDNVFCLLSDSGGTRHPTTALTANPSKQNGGNVYIEDWVWMVIAAVGFVVLVIIIALLAVWTYRRNQQRIIERYNRRTSELQESMSYINIKDVPEEFLYEN</sequence>
<dbReference type="Proteomes" id="UP001318040">
    <property type="component" value="Chromosome 5"/>
</dbReference>
<keyword evidence="3" id="KW-1185">Reference proteome</keyword>
<feature type="transmembrane region" description="Helical" evidence="1">
    <location>
        <begin position="160"/>
        <end position="185"/>
    </location>
</feature>
<gene>
    <name evidence="4" type="primary">LOC116938935</name>
</gene>
<dbReference type="InterPro" id="IPR013783">
    <property type="entry name" value="Ig-like_fold"/>
</dbReference>
<proteinExistence type="predicted"/>
<accession>A0AAJ7WM16</accession>
<keyword evidence="1" id="KW-0812">Transmembrane</keyword>
<evidence type="ECO:0000313" key="3">
    <source>
        <dbReference type="Proteomes" id="UP001318040"/>
    </source>
</evidence>
<keyword evidence="2" id="KW-0732">Signal</keyword>
<dbReference type="Gene3D" id="2.60.40.10">
    <property type="entry name" value="Immunoglobulins"/>
    <property type="match status" value="1"/>
</dbReference>
<keyword evidence="1" id="KW-1133">Transmembrane helix</keyword>
<keyword evidence="1" id="KW-0472">Membrane</keyword>
<feature type="signal peptide" evidence="2">
    <location>
        <begin position="1"/>
        <end position="27"/>
    </location>
</feature>
<dbReference type="RefSeq" id="XP_032802565.1">
    <property type="nucleotide sequence ID" value="XM_032946674.1"/>
</dbReference>
<evidence type="ECO:0000313" key="4">
    <source>
        <dbReference type="RefSeq" id="XP_032802565.1"/>
    </source>
</evidence>
<organism evidence="3 4">
    <name type="scientific">Petromyzon marinus</name>
    <name type="common">Sea lamprey</name>
    <dbReference type="NCBI Taxonomy" id="7757"/>
    <lineage>
        <taxon>Eukaryota</taxon>
        <taxon>Metazoa</taxon>
        <taxon>Chordata</taxon>
        <taxon>Craniata</taxon>
        <taxon>Vertebrata</taxon>
        <taxon>Cyclostomata</taxon>
        <taxon>Hyperoartia</taxon>
        <taxon>Petromyzontiformes</taxon>
        <taxon>Petromyzontidae</taxon>
        <taxon>Petromyzon</taxon>
    </lineage>
</organism>
<evidence type="ECO:0000256" key="2">
    <source>
        <dbReference type="SAM" id="SignalP"/>
    </source>
</evidence>
<evidence type="ECO:0000256" key="1">
    <source>
        <dbReference type="SAM" id="Phobius"/>
    </source>
</evidence>